<dbReference type="SUPFAM" id="SSF103473">
    <property type="entry name" value="MFS general substrate transporter"/>
    <property type="match status" value="1"/>
</dbReference>
<feature type="domain" description="Major facilitator superfamily (MFS) profile" evidence="8">
    <location>
        <begin position="119"/>
        <end position="519"/>
    </location>
</feature>
<organism evidence="9 10">
    <name type="scientific">Meripilus lineatus</name>
    <dbReference type="NCBI Taxonomy" id="2056292"/>
    <lineage>
        <taxon>Eukaryota</taxon>
        <taxon>Fungi</taxon>
        <taxon>Dikarya</taxon>
        <taxon>Basidiomycota</taxon>
        <taxon>Agaricomycotina</taxon>
        <taxon>Agaricomycetes</taxon>
        <taxon>Polyporales</taxon>
        <taxon>Meripilaceae</taxon>
        <taxon>Meripilus</taxon>
    </lineage>
</organism>
<dbReference type="Pfam" id="PF07690">
    <property type="entry name" value="MFS_1"/>
    <property type="match status" value="1"/>
</dbReference>
<dbReference type="InterPro" id="IPR011701">
    <property type="entry name" value="MFS"/>
</dbReference>
<keyword evidence="6 7" id="KW-0472">Membrane</keyword>
<evidence type="ECO:0000313" key="10">
    <source>
        <dbReference type="Proteomes" id="UP001212997"/>
    </source>
</evidence>
<dbReference type="GO" id="GO:0012505">
    <property type="term" value="C:endomembrane system"/>
    <property type="evidence" value="ECO:0007669"/>
    <property type="project" value="UniProtKB-SubCell"/>
</dbReference>
<keyword evidence="10" id="KW-1185">Reference proteome</keyword>
<evidence type="ECO:0000256" key="1">
    <source>
        <dbReference type="ARBA" id="ARBA00004127"/>
    </source>
</evidence>
<comment type="caution">
    <text evidence="9">The sequence shown here is derived from an EMBL/GenBank/DDBJ whole genome shotgun (WGS) entry which is preliminary data.</text>
</comment>
<evidence type="ECO:0000256" key="4">
    <source>
        <dbReference type="ARBA" id="ARBA00022692"/>
    </source>
</evidence>
<dbReference type="InterPro" id="IPR051788">
    <property type="entry name" value="MFS_Transporter"/>
</dbReference>
<evidence type="ECO:0000256" key="2">
    <source>
        <dbReference type="ARBA" id="ARBA00008335"/>
    </source>
</evidence>
<feature type="transmembrane region" description="Helical" evidence="7">
    <location>
        <begin position="429"/>
        <end position="450"/>
    </location>
</feature>
<evidence type="ECO:0000313" key="9">
    <source>
        <dbReference type="EMBL" id="KAJ3487995.1"/>
    </source>
</evidence>
<evidence type="ECO:0000256" key="6">
    <source>
        <dbReference type="ARBA" id="ARBA00023136"/>
    </source>
</evidence>
<proteinExistence type="inferred from homology"/>
<comment type="subcellular location">
    <subcellularLocation>
        <location evidence="1">Endomembrane system</location>
        <topology evidence="1">Multi-pass membrane protein</topology>
    </subcellularLocation>
</comment>
<feature type="transmembrane region" description="Helical" evidence="7">
    <location>
        <begin position="462"/>
        <end position="483"/>
    </location>
</feature>
<feature type="transmembrane region" description="Helical" evidence="7">
    <location>
        <begin position="239"/>
        <end position="260"/>
    </location>
</feature>
<evidence type="ECO:0000259" key="8">
    <source>
        <dbReference type="PROSITE" id="PS50850"/>
    </source>
</evidence>
<comment type="similarity">
    <text evidence="2">Belongs to the major facilitator superfamily.</text>
</comment>
<feature type="transmembrane region" description="Helical" evidence="7">
    <location>
        <begin position="272"/>
        <end position="292"/>
    </location>
</feature>
<dbReference type="Gene3D" id="1.20.1250.20">
    <property type="entry name" value="MFS general substrate transporter like domains"/>
    <property type="match status" value="2"/>
</dbReference>
<dbReference type="GO" id="GO:0022857">
    <property type="term" value="F:transmembrane transporter activity"/>
    <property type="evidence" value="ECO:0007669"/>
    <property type="project" value="InterPro"/>
</dbReference>
<dbReference type="InterPro" id="IPR020846">
    <property type="entry name" value="MFS_dom"/>
</dbReference>
<evidence type="ECO:0000256" key="5">
    <source>
        <dbReference type="ARBA" id="ARBA00022989"/>
    </source>
</evidence>
<accession>A0AAD5V7H0</accession>
<reference evidence="9" key="1">
    <citation type="submission" date="2022-07" db="EMBL/GenBank/DDBJ databases">
        <title>Genome Sequence of Physisporinus lineatus.</title>
        <authorList>
            <person name="Buettner E."/>
        </authorList>
    </citation>
    <scope>NUCLEOTIDE SEQUENCE</scope>
    <source>
        <strain evidence="9">VT162</strain>
    </source>
</reference>
<dbReference type="PANTHER" id="PTHR23514:SF3">
    <property type="entry name" value="BYPASS OF STOP CODON PROTEIN 6"/>
    <property type="match status" value="1"/>
</dbReference>
<keyword evidence="5 7" id="KW-1133">Transmembrane helix</keyword>
<dbReference type="PROSITE" id="PS50850">
    <property type="entry name" value="MFS"/>
    <property type="match status" value="1"/>
</dbReference>
<keyword evidence="3" id="KW-0813">Transport</keyword>
<feature type="transmembrane region" description="Helical" evidence="7">
    <location>
        <begin position="122"/>
        <end position="144"/>
    </location>
</feature>
<feature type="transmembrane region" description="Helical" evidence="7">
    <location>
        <begin position="374"/>
        <end position="399"/>
    </location>
</feature>
<feature type="transmembrane region" description="Helical" evidence="7">
    <location>
        <begin position="405"/>
        <end position="422"/>
    </location>
</feature>
<name>A0AAD5V7H0_9APHY</name>
<keyword evidence="4 7" id="KW-0812">Transmembrane</keyword>
<dbReference type="GO" id="GO:0016020">
    <property type="term" value="C:membrane"/>
    <property type="evidence" value="ECO:0007669"/>
    <property type="project" value="TreeGrafter"/>
</dbReference>
<protein>
    <recommendedName>
        <fullName evidence="8">Major facilitator superfamily (MFS) profile domain-containing protein</fullName>
    </recommendedName>
</protein>
<dbReference type="EMBL" id="JANAWD010000077">
    <property type="protein sequence ID" value="KAJ3487995.1"/>
    <property type="molecule type" value="Genomic_DNA"/>
</dbReference>
<evidence type="ECO:0000256" key="3">
    <source>
        <dbReference type="ARBA" id="ARBA00022448"/>
    </source>
</evidence>
<dbReference type="PANTHER" id="PTHR23514">
    <property type="entry name" value="BYPASS OF STOP CODON PROTEIN 6"/>
    <property type="match status" value="1"/>
</dbReference>
<gene>
    <name evidence="9" type="ORF">NLI96_g3144</name>
</gene>
<feature type="transmembrane region" description="Helical" evidence="7">
    <location>
        <begin position="490"/>
        <end position="511"/>
    </location>
</feature>
<sequence>MVESLQSTLPSTDVVFPHVDSLGKAAFLDVFSESSINHASGTSSAVEPIASIVGSRNDGTTSKLNPVEIVPAIEIPAYAQDSKPSVGPLSTDHSYPPPQDVSVSVTEVVHERTSERRLRMMACFLALFLAGWNGGSTGALIPYIEANYGLNYAKVSVLFVCTFIGYVVAAVCTGPLSRRVGFGHALCIAMVVELMGNVINSSQHVSYGLMCFGFFVVGLAFATQLGLANAYFAILDKPLLWTGILRGVYGLGAFASPLVATAMVSRGVRYNLFYTTNVAMNVPILIVIFIAFRQLHALPLEQTVAANDQQPSSFGSVLRNRAVWTLSIFMMLYVGREPSEQIPFDPTYLVISSGRGGWIVTYIREMRNGSPEGASWVASSFYLGIALGRIILPALSIYIGERLSIFLYILLAISLECIAWFVPILTSTAICTALVGFAISTFYAAAITTGGKLLPRSMHADAFALMSSVGQSGSAFWPLIVGVMSTRKGIWVVEPTVVALLGAQFVCWWLVPKIERRED</sequence>
<feature type="transmembrane region" description="Helical" evidence="7">
    <location>
        <begin position="205"/>
        <end position="227"/>
    </location>
</feature>
<evidence type="ECO:0000256" key="7">
    <source>
        <dbReference type="SAM" id="Phobius"/>
    </source>
</evidence>
<feature type="transmembrane region" description="Helical" evidence="7">
    <location>
        <begin position="150"/>
        <end position="173"/>
    </location>
</feature>
<dbReference type="Proteomes" id="UP001212997">
    <property type="component" value="Unassembled WGS sequence"/>
</dbReference>
<dbReference type="AlphaFoldDB" id="A0AAD5V7H0"/>
<dbReference type="InterPro" id="IPR036259">
    <property type="entry name" value="MFS_trans_sf"/>
</dbReference>